<accession>A0A5N6K591</accession>
<proteinExistence type="predicted"/>
<name>A0A5N6K591_MONLA</name>
<reference evidence="1 2" key="1">
    <citation type="submission" date="2019-06" db="EMBL/GenBank/DDBJ databases">
        <title>Genome Sequence of the Brown Rot Fungal Pathogen Monilinia laxa.</title>
        <authorList>
            <person name="De Miccolis Angelini R.M."/>
            <person name="Landi L."/>
            <person name="Abate D."/>
            <person name="Pollastro S."/>
            <person name="Romanazzi G."/>
            <person name="Faretra F."/>
        </authorList>
    </citation>
    <scope>NUCLEOTIDE SEQUENCE [LARGE SCALE GENOMIC DNA]</scope>
    <source>
        <strain evidence="1 2">Mlax316</strain>
    </source>
</reference>
<dbReference type="AlphaFoldDB" id="A0A5N6K591"/>
<dbReference type="Proteomes" id="UP000326757">
    <property type="component" value="Unassembled WGS sequence"/>
</dbReference>
<organism evidence="1 2">
    <name type="scientific">Monilinia laxa</name>
    <name type="common">Brown rot fungus</name>
    <name type="synonym">Sclerotinia laxa</name>
    <dbReference type="NCBI Taxonomy" id="61186"/>
    <lineage>
        <taxon>Eukaryota</taxon>
        <taxon>Fungi</taxon>
        <taxon>Dikarya</taxon>
        <taxon>Ascomycota</taxon>
        <taxon>Pezizomycotina</taxon>
        <taxon>Leotiomycetes</taxon>
        <taxon>Helotiales</taxon>
        <taxon>Sclerotiniaceae</taxon>
        <taxon>Monilinia</taxon>
    </lineage>
</organism>
<dbReference type="EMBL" id="VIGI01000007">
    <property type="protein sequence ID" value="KAB8297743.1"/>
    <property type="molecule type" value="Genomic_DNA"/>
</dbReference>
<dbReference type="OrthoDB" id="10619325at2759"/>
<evidence type="ECO:0000313" key="1">
    <source>
        <dbReference type="EMBL" id="KAB8297743.1"/>
    </source>
</evidence>
<comment type="caution">
    <text evidence="1">The sequence shown here is derived from an EMBL/GenBank/DDBJ whole genome shotgun (WGS) entry which is preliminary data.</text>
</comment>
<protein>
    <submittedName>
        <fullName evidence="1">Uncharacterized protein</fullName>
    </submittedName>
</protein>
<gene>
    <name evidence="1" type="ORF">EYC80_001545</name>
</gene>
<keyword evidence="2" id="KW-1185">Reference proteome</keyword>
<evidence type="ECO:0000313" key="2">
    <source>
        <dbReference type="Proteomes" id="UP000326757"/>
    </source>
</evidence>
<sequence>MLSPTPSFCSSFTVLSEVSVNEKITLALNYLKDYELRTLSKHRDLIRIQAENGSTYPSRNPIEGTGSTLREKLRDLIMMRKAPTNGNFKVLQIMNLNHQNAMANRIKITEATVELSEIKIDIKYLEQMMQKIMDDKLVTIPFKDRPPPLGEDKIEEFEKIAGSVLFKWKEREKNKVKK</sequence>